<evidence type="ECO:0000256" key="1">
    <source>
        <dbReference type="SAM" id="MobiDB-lite"/>
    </source>
</evidence>
<feature type="region of interest" description="Disordered" evidence="1">
    <location>
        <begin position="1"/>
        <end position="33"/>
    </location>
</feature>
<dbReference type="Pfam" id="PF19927">
    <property type="entry name" value="DUF6390"/>
    <property type="match status" value="1"/>
</dbReference>
<sequence>MEASSNPGRLVRGPGDAAGGRHPARPAVTGRRTPFSGPGPLLFARYAYPPNALGLCGADQPRTLLEYGQERACDPGLAELARTFEGAWPYLTLIAECNGLADPLDSRVVSAYWVGNELLWRVPPVSLASHVADRFHGTIGRAEKWVFDVIAAGAVPHHCFHVFAVYPWIGLLRTGTVDEPLRILDRCRTAPAVVVERNGALVTVRTRPLRWHDGRLSLAESTLRTVRWQEAGLAFIDPPQAGDIMVLHWDFVCDRVTPRQAWTLLRITERLLRAVNGAGVAAAALG</sequence>
<evidence type="ECO:0000313" key="2">
    <source>
        <dbReference type="EMBL" id="ABK52796.1"/>
    </source>
</evidence>
<dbReference type="STRING" id="351607.Acel_1023"/>
<reference evidence="2 3" key="1">
    <citation type="journal article" date="2009" name="Genome Res.">
        <title>Complete genome of the cellulolytic thermophile Acidothermus cellulolyticus 11B provides insights into its ecophysiological and evolutionary adaptations.</title>
        <authorList>
            <person name="Barabote R.D."/>
            <person name="Xie G."/>
            <person name="Leu D.H."/>
            <person name="Normand P."/>
            <person name="Necsulea A."/>
            <person name="Daubin V."/>
            <person name="Medigue C."/>
            <person name="Adney W.S."/>
            <person name="Xu X.C."/>
            <person name="Lapidus A."/>
            <person name="Parales R.E."/>
            <person name="Detter C."/>
            <person name="Pujic P."/>
            <person name="Bruce D."/>
            <person name="Lavire C."/>
            <person name="Challacombe J.F."/>
            <person name="Brettin T.S."/>
            <person name="Berry A.M."/>
        </authorList>
    </citation>
    <scope>NUCLEOTIDE SEQUENCE [LARGE SCALE GENOMIC DNA]</scope>
    <source>
        <strain evidence="3">ATCC 43068 / DSM 8971 / 11B</strain>
    </source>
</reference>
<gene>
    <name evidence="2" type="ordered locus">Acel_1023</name>
</gene>
<dbReference type="InParanoid" id="A0LTN6"/>
<name>A0LTN6_ACIC1</name>
<evidence type="ECO:0000313" key="3">
    <source>
        <dbReference type="Proteomes" id="UP000008221"/>
    </source>
</evidence>
<dbReference type="AlphaFoldDB" id="A0LTN6"/>
<dbReference type="eggNOG" id="ENOG50306AN">
    <property type="taxonomic scope" value="Bacteria"/>
</dbReference>
<organism evidence="2 3">
    <name type="scientific">Acidothermus cellulolyticus (strain ATCC 43068 / DSM 8971 / 11B)</name>
    <dbReference type="NCBI Taxonomy" id="351607"/>
    <lineage>
        <taxon>Bacteria</taxon>
        <taxon>Bacillati</taxon>
        <taxon>Actinomycetota</taxon>
        <taxon>Actinomycetes</taxon>
        <taxon>Acidothermales</taxon>
        <taxon>Acidothermaceae</taxon>
        <taxon>Acidothermus</taxon>
    </lineage>
</organism>
<dbReference type="Proteomes" id="UP000008221">
    <property type="component" value="Chromosome"/>
</dbReference>
<accession>A0LTN6</accession>
<dbReference type="EMBL" id="CP000481">
    <property type="protein sequence ID" value="ABK52796.1"/>
    <property type="molecule type" value="Genomic_DNA"/>
</dbReference>
<dbReference type="InterPro" id="IPR045660">
    <property type="entry name" value="DUF6390"/>
</dbReference>
<dbReference type="HOGENOM" id="CLU_1131747_0_0_11"/>
<proteinExistence type="predicted"/>
<keyword evidence="3" id="KW-1185">Reference proteome</keyword>
<protein>
    <submittedName>
        <fullName evidence="2">Uncharacterized protein</fullName>
    </submittedName>
</protein>
<dbReference type="KEGG" id="ace:Acel_1023"/>